<feature type="compositionally biased region" description="Low complexity" evidence="1">
    <location>
        <begin position="38"/>
        <end position="51"/>
    </location>
</feature>
<feature type="compositionally biased region" description="Polar residues" evidence="1">
    <location>
        <begin position="177"/>
        <end position="187"/>
    </location>
</feature>
<name>A0A7J6K312_TOXGO</name>
<feature type="region of interest" description="Disordered" evidence="1">
    <location>
        <begin position="169"/>
        <end position="220"/>
    </location>
</feature>
<organism evidence="2 3">
    <name type="scientific">Toxoplasma gondii</name>
    <dbReference type="NCBI Taxonomy" id="5811"/>
    <lineage>
        <taxon>Eukaryota</taxon>
        <taxon>Sar</taxon>
        <taxon>Alveolata</taxon>
        <taxon>Apicomplexa</taxon>
        <taxon>Conoidasida</taxon>
        <taxon>Coccidia</taxon>
        <taxon>Eucoccidiorida</taxon>
        <taxon>Eimeriorina</taxon>
        <taxon>Sarcocystidae</taxon>
        <taxon>Toxoplasma</taxon>
    </lineage>
</organism>
<feature type="compositionally biased region" description="Basic residues" evidence="1">
    <location>
        <begin position="21"/>
        <end position="37"/>
    </location>
</feature>
<evidence type="ECO:0000313" key="2">
    <source>
        <dbReference type="EMBL" id="KAF4641200.1"/>
    </source>
</evidence>
<dbReference type="Proteomes" id="UP000557509">
    <property type="component" value="Unassembled WGS sequence"/>
</dbReference>
<evidence type="ECO:0000256" key="1">
    <source>
        <dbReference type="SAM" id="MobiDB-lite"/>
    </source>
</evidence>
<dbReference type="EMBL" id="JAAUHK010000194">
    <property type="protein sequence ID" value="KAF4641200.1"/>
    <property type="molecule type" value="Genomic_DNA"/>
</dbReference>
<accession>A0A7J6K312</accession>
<feature type="compositionally biased region" description="Low complexity" evidence="1">
    <location>
        <begin position="1"/>
        <end position="16"/>
    </location>
</feature>
<feature type="compositionally biased region" description="Basic and acidic residues" evidence="1">
    <location>
        <begin position="204"/>
        <end position="220"/>
    </location>
</feature>
<keyword evidence="3" id="KW-1185">Reference proteome</keyword>
<reference evidence="2 3" key="1">
    <citation type="submission" date="2020-03" db="EMBL/GenBank/DDBJ databases">
        <title>Genome sequence of Toxoplasma gondii RH-88 strain.</title>
        <authorList>
            <person name="Lorenzi H.A."/>
            <person name="Venepally P."/>
            <person name="Rozenberg A."/>
            <person name="Sibley D."/>
        </authorList>
    </citation>
    <scope>NUCLEOTIDE SEQUENCE [LARGE SCALE GENOMIC DNA]</scope>
    <source>
        <strain evidence="2 3">RH-88</strain>
    </source>
</reference>
<protein>
    <submittedName>
        <fullName evidence="2">Uncharacterized protein</fullName>
    </submittedName>
</protein>
<proteinExistence type="predicted"/>
<dbReference type="AlphaFoldDB" id="A0A7J6K312"/>
<gene>
    <name evidence="2" type="ORF">TGRH88_070100</name>
</gene>
<comment type="caution">
    <text evidence="2">The sequence shown here is derived from an EMBL/GenBank/DDBJ whole genome shotgun (WGS) entry which is preliminary data.</text>
</comment>
<feature type="region of interest" description="Disordered" evidence="1">
    <location>
        <begin position="1"/>
        <end position="63"/>
    </location>
</feature>
<sequence length="220" mass="23731">MRARNASACASSALSSEKVASFKKRNSRFSEKKRKISKLLLSESDSSLSSSRKTDGLDPPLRLAPSDRLTLGAWAAPNSREKPARNLLLGEFHPRSLSVDTVLSRGTSFFSLSVTTSFRRVASIGEAPLNIPIPFLARSAFLCRLARSSAPCGASPVCAAQVLQTLPSLGSDYKPNTPRSQTRSGETARSPRPSREGCLPSDSLGEHARKGKQKEAERAF</sequence>
<evidence type="ECO:0000313" key="3">
    <source>
        <dbReference type="Proteomes" id="UP000557509"/>
    </source>
</evidence>